<dbReference type="SUPFAM" id="SSF46785">
    <property type="entry name" value="Winged helix' DNA-binding domain"/>
    <property type="match status" value="1"/>
</dbReference>
<dbReference type="Pfam" id="PF13545">
    <property type="entry name" value="HTH_Crp_2"/>
    <property type="match status" value="1"/>
</dbReference>
<dbReference type="Gene3D" id="2.60.120.10">
    <property type="entry name" value="Jelly Rolls"/>
    <property type="match status" value="1"/>
</dbReference>
<evidence type="ECO:0000256" key="3">
    <source>
        <dbReference type="ARBA" id="ARBA00023163"/>
    </source>
</evidence>
<dbReference type="PROSITE" id="PS50110">
    <property type="entry name" value="RESPONSE_REGULATORY"/>
    <property type="match status" value="1"/>
</dbReference>
<dbReference type="InterPro" id="IPR012318">
    <property type="entry name" value="HTH_CRP"/>
</dbReference>
<keyword evidence="1" id="KW-0805">Transcription regulation</keyword>
<keyword evidence="4" id="KW-0597">Phosphoprotein</keyword>
<keyword evidence="7" id="KW-1185">Reference proteome</keyword>
<evidence type="ECO:0000256" key="2">
    <source>
        <dbReference type="ARBA" id="ARBA00023125"/>
    </source>
</evidence>
<protein>
    <submittedName>
        <fullName evidence="6">CRP-like cAMP-binding protein</fullName>
    </submittedName>
</protein>
<dbReference type="InterPro" id="IPR036388">
    <property type="entry name" value="WH-like_DNA-bd_sf"/>
</dbReference>
<dbReference type="Gene3D" id="1.10.10.10">
    <property type="entry name" value="Winged helix-like DNA-binding domain superfamily/Winged helix DNA-binding domain"/>
    <property type="match status" value="1"/>
</dbReference>
<evidence type="ECO:0000313" key="6">
    <source>
        <dbReference type="EMBL" id="MDP9840499.1"/>
    </source>
</evidence>
<sequence length="369" mass="40629">MQTQHSWLGRRILIVEDDYLIASQLASNFLAEGILVAGPSANVKSAMAEIAQTPIAGAVLDINLGEELVFPVADELEKRAIPFVFSTGFERNIIPERHARKVVLQKPIAERSILSALSQERQASLINDTDICRNSILSRLPKEARRSMQPKLQMITVRQGMTIEAPNQVVSQIYFPIDCVVSVIAASNGGSRIETGLIGREGLTGAGMLVGDDKTIYELVAQIEGDAIVLSVQDFLFFLNHVPELRLLAARHARALGVQVSHTALANGRFELSQRLARWLAMVYDRVPGKAFDLTHDYLSIMLGVRRSSVTNTLHVLEGEHLIRSTRGSIEVRDYRGLVAAAGEAYGLPESEYDRLMALPLTDSMKFVS</sequence>
<organism evidence="6 7">
    <name type="scientific">Neorhizobium huautlense</name>
    <dbReference type="NCBI Taxonomy" id="67774"/>
    <lineage>
        <taxon>Bacteria</taxon>
        <taxon>Pseudomonadati</taxon>
        <taxon>Pseudomonadota</taxon>
        <taxon>Alphaproteobacteria</taxon>
        <taxon>Hyphomicrobiales</taxon>
        <taxon>Rhizobiaceae</taxon>
        <taxon>Rhizobium/Agrobacterium group</taxon>
        <taxon>Neorhizobium</taxon>
    </lineage>
</organism>
<dbReference type="SUPFAM" id="SSF51206">
    <property type="entry name" value="cAMP-binding domain-like"/>
    <property type="match status" value="1"/>
</dbReference>
<reference evidence="6 7" key="1">
    <citation type="submission" date="2023-07" db="EMBL/GenBank/DDBJ databases">
        <title>Sorghum-associated microbial communities from plants grown in Nebraska, USA.</title>
        <authorList>
            <person name="Schachtman D."/>
        </authorList>
    </citation>
    <scope>NUCLEOTIDE SEQUENCE [LARGE SCALE GENOMIC DNA]</scope>
    <source>
        <strain evidence="6 7">DS1307</strain>
    </source>
</reference>
<evidence type="ECO:0000313" key="7">
    <source>
        <dbReference type="Proteomes" id="UP001241472"/>
    </source>
</evidence>
<dbReference type="InterPro" id="IPR036390">
    <property type="entry name" value="WH_DNA-bd_sf"/>
</dbReference>
<dbReference type="InterPro" id="IPR018490">
    <property type="entry name" value="cNMP-bd_dom_sf"/>
</dbReference>
<accession>A0ABT9Q334</accession>
<dbReference type="EMBL" id="JAUSRF010000028">
    <property type="protein sequence ID" value="MDP9840499.1"/>
    <property type="molecule type" value="Genomic_DNA"/>
</dbReference>
<dbReference type="RefSeq" id="WP_306840002.1">
    <property type="nucleotide sequence ID" value="NZ_JAUSRF010000028.1"/>
</dbReference>
<comment type="caution">
    <text evidence="6">The sequence shown here is derived from an EMBL/GenBank/DDBJ whole genome shotgun (WGS) entry which is preliminary data.</text>
</comment>
<dbReference type="InterPro" id="IPR000595">
    <property type="entry name" value="cNMP-bd_dom"/>
</dbReference>
<dbReference type="Gene3D" id="3.40.50.2300">
    <property type="match status" value="1"/>
</dbReference>
<keyword evidence="2" id="KW-0238">DNA-binding</keyword>
<dbReference type="Proteomes" id="UP001241472">
    <property type="component" value="Unassembled WGS sequence"/>
</dbReference>
<keyword evidence="3" id="KW-0804">Transcription</keyword>
<feature type="modified residue" description="4-aspartylphosphate" evidence="4">
    <location>
        <position position="61"/>
    </location>
</feature>
<evidence type="ECO:0000256" key="4">
    <source>
        <dbReference type="PROSITE-ProRule" id="PRU00169"/>
    </source>
</evidence>
<dbReference type="InterPro" id="IPR011006">
    <property type="entry name" value="CheY-like_superfamily"/>
</dbReference>
<dbReference type="CDD" id="cd00038">
    <property type="entry name" value="CAP_ED"/>
    <property type="match status" value="1"/>
</dbReference>
<evidence type="ECO:0000256" key="1">
    <source>
        <dbReference type="ARBA" id="ARBA00023015"/>
    </source>
</evidence>
<evidence type="ECO:0000259" key="5">
    <source>
        <dbReference type="PROSITE" id="PS50110"/>
    </source>
</evidence>
<gene>
    <name evidence="6" type="ORF">J2T09_005286</name>
</gene>
<feature type="domain" description="Response regulatory" evidence="5">
    <location>
        <begin position="11"/>
        <end position="121"/>
    </location>
</feature>
<dbReference type="InterPro" id="IPR014710">
    <property type="entry name" value="RmlC-like_jellyroll"/>
</dbReference>
<dbReference type="InterPro" id="IPR001789">
    <property type="entry name" value="Sig_transdc_resp-reg_receiver"/>
</dbReference>
<proteinExistence type="predicted"/>
<name>A0ABT9Q334_9HYPH</name>
<dbReference type="SUPFAM" id="SSF52172">
    <property type="entry name" value="CheY-like"/>
    <property type="match status" value="1"/>
</dbReference>